<comment type="caution">
    <text evidence="2">The sequence shown here is derived from an EMBL/GenBank/DDBJ whole genome shotgun (WGS) entry which is preliminary data.</text>
</comment>
<sequence length="179" mass="19063">MKLKQTAAAAITAMWVSATAFAAPFGNKDDLAYAAEIWVNMSAAGFTGKGATMSTPYTGMHPHGAILDTIDTRLKVGDNDDILIIKRNYGGDGVSKSAVANDPEKYLKAVTVMYRKKGFDADIQDWFWVKYAPDGSVLKNPKGVSLAGKVGKGMAKGCVACHQGAPGGDLVFNHDRYAK</sequence>
<accession>A0A944M8R4</accession>
<evidence type="ECO:0008006" key="4">
    <source>
        <dbReference type="Google" id="ProtNLM"/>
    </source>
</evidence>
<proteinExistence type="predicted"/>
<evidence type="ECO:0000313" key="2">
    <source>
        <dbReference type="EMBL" id="MBT2989170.1"/>
    </source>
</evidence>
<feature type="chain" id="PRO_5036865520" description="Cytochrome P460 domain-containing protein" evidence="1">
    <location>
        <begin position="23"/>
        <end position="179"/>
    </location>
</feature>
<organism evidence="2 3">
    <name type="scientific">Candidatus Thiodiazotropha taylori</name>
    <dbReference type="NCBI Taxonomy" id="2792791"/>
    <lineage>
        <taxon>Bacteria</taxon>
        <taxon>Pseudomonadati</taxon>
        <taxon>Pseudomonadota</taxon>
        <taxon>Gammaproteobacteria</taxon>
        <taxon>Chromatiales</taxon>
        <taxon>Sedimenticolaceae</taxon>
        <taxon>Candidatus Thiodiazotropha</taxon>
    </lineage>
</organism>
<reference evidence="2 3" key="1">
    <citation type="submission" date="2021-05" db="EMBL/GenBank/DDBJ databases">
        <title>Genetic and Functional Diversity in Clade A Lucinid endosymbionts from the Bahamas.</title>
        <authorList>
            <person name="Giani N.M."/>
            <person name="Engel A.S."/>
            <person name="Campbell B.J."/>
        </authorList>
    </citation>
    <scope>NUCLEOTIDE SEQUENCE [LARGE SCALE GENOMIC DNA]</scope>
    <source>
        <strain evidence="2">LUC16012Gg_MoonRockCtena</strain>
    </source>
</reference>
<name>A0A944M8R4_9GAMM</name>
<dbReference type="AlphaFoldDB" id="A0A944M8R4"/>
<evidence type="ECO:0000313" key="3">
    <source>
        <dbReference type="Proteomes" id="UP000770889"/>
    </source>
</evidence>
<dbReference type="InterPro" id="IPR038142">
    <property type="entry name" value="Cytochrome_P460_sp"/>
</dbReference>
<keyword evidence="1" id="KW-0732">Signal</keyword>
<dbReference type="CDD" id="cd20716">
    <property type="entry name" value="cyt_P460_fam"/>
    <property type="match status" value="1"/>
</dbReference>
<feature type="signal peptide" evidence="1">
    <location>
        <begin position="1"/>
        <end position="22"/>
    </location>
</feature>
<protein>
    <recommendedName>
        <fullName evidence="4">Cytochrome P460 domain-containing protein</fullName>
    </recommendedName>
</protein>
<evidence type="ECO:0000256" key="1">
    <source>
        <dbReference type="SAM" id="SignalP"/>
    </source>
</evidence>
<dbReference type="Proteomes" id="UP000770889">
    <property type="component" value="Unassembled WGS sequence"/>
</dbReference>
<dbReference type="Gene3D" id="3.50.70.20">
    <property type="entry name" value="Cytochrome P460"/>
    <property type="match status" value="1"/>
</dbReference>
<dbReference type="EMBL" id="JAHHGM010000007">
    <property type="protein sequence ID" value="MBT2989170.1"/>
    <property type="molecule type" value="Genomic_DNA"/>
</dbReference>
<gene>
    <name evidence="2" type="ORF">KME65_09420</name>
</gene>